<evidence type="ECO:0000313" key="2">
    <source>
        <dbReference type="EMBL" id="NFA43981.1"/>
    </source>
</evidence>
<accession>A0A6M0SRQ1</accession>
<gene>
    <name evidence="2" type="ORF">EXM65_15755</name>
</gene>
<dbReference type="Proteomes" id="UP000472355">
    <property type="component" value="Unassembled WGS sequence"/>
</dbReference>
<reference evidence="2 3" key="1">
    <citation type="submission" date="2019-02" db="EMBL/GenBank/DDBJ databases">
        <title>Genome sequencing of Clostridium botulinum clinical isolates.</title>
        <authorList>
            <person name="Brunt J."/>
            <person name="Van Vliet A.H.M."/>
            <person name="Stringer S.C."/>
            <person name="Grant K.A."/>
            <person name="Carter A.C."/>
            <person name="Peck M.W."/>
        </authorList>
    </citation>
    <scope>NUCLEOTIDE SEQUENCE [LARGE SCALE GENOMIC DNA]</scope>
    <source>
        <strain evidence="2 3">H113700579</strain>
    </source>
</reference>
<dbReference type="EMBL" id="SGKU01000056">
    <property type="protein sequence ID" value="NFA43981.1"/>
    <property type="molecule type" value="Genomic_DNA"/>
</dbReference>
<evidence type="ECO:0000259" key="1">
    <source>
        <dbReference type="Pfam" id="PF04233"/>
    </source>
</evidence>
<name>A0A6M0SRQ1_CLOBO</name>
<feature type="domain" description="Phage head morphogenesis" evidence="1">
    <location>
        <begin position="150"/>
        <end position="250"/>
    </location>
</feature>
<dbReference type="Pfam" id="PF04233">
    <property type="entry name" value="Phage_Mu_F"/>
    <property type="match status" value="1"/>
</dbReference>
<protein>
    <submittedName>
        <fullName evidence="2">Phage head morphogenesis protein</fullName>
    </submittedName>
</protein>
<comment type="caution">
    <text evidence="2">The sequence shown here is derived from an EMBL/GenBank/DDBJ whole genome shotgun (WGS) entry which is preliminary data.</text>
</comment>
<sequence>MNNSEYWGKRIANNTWRIYNSLEEKNIALLEMYQEASLEIKNELYRLAEKINKGKEPTRSDFYKFNRLTNLNKNFEEIIKGLTLDIEQFYIESNLEGIANVYNNIMLSMKVADFSMPPQNAMEQMLNIPWEGRNFSESLWENAQKLAMNLNDILVNGITQGKTITEMAVQLNNEMNKGFNVCHRLVRTETMHTLNESAFRGYADAGCKKVQYWAAEDERVCERCGPKHGEKYDIDKRPILPLHANCRCTYLPVIEGIEK</sequence>
<dbReference type="InterPro" id="IPR006528">
    <property type="entry name" value="Phage_head_morphogenesis_dom"/>
</dbReference>
<dbReference type="NCBIfam" id="TIGR01641">
    <property type="entry name" value="phageSPP1_gp7"/>
    <property type="match status" value="1"/>
</dbReference>
<dbReference type="AlphaFoldDB" id="A0A6M0SRQ1"/>
<proteinExistence type="predicted"/>
<evidence type="ECO:0000313" key="3">
    <source>
        <dbReference type="Proteomes" id="UP000472355"/>
    </source>
</evidence>
<organism evidence="2 3">
    <name type="scientific">Clostridium botulinum</name>
    <dbReference type="NCBI Taxonomy" id="1491"/>
    <lineage>
        <taxon>Bacteria</taxon>
        <taxon>Bacillati</taxon>
        <taxon>Bacillota</taxon>
        <taxon>Clostridia</taxon>
        <taxon>Eubacteriales</taxon>
        <taxon>Clostridiaceae</taxon>
        <taxon>Clostridium</taxon>
    </lineage>
</organism>